<dbReference type="SUPFAM" id="SSF53850">
    <property type="entry name" value="Periplasmic binding protein-like II"/>
    <property type="match status" value="1"/>
</dbReference>
<dbReference type="EMBL" id="JACIJG010000038">
    <property type="protein sequence ID" value="MBB5704596.1"/>
    <property type="molecule type" value="Genomic_DNA"/>
</dbReference>
<feature type="domain" description="Solute-binding protein family 3/N-terminal" evidence="3">
    <location>
        <begin position="25"/>
        <end position="256"/>
    </location>
</feature>
<evidence type="ECO:0000256" key="1">
    <source>
        <dbReference type="ARBA" id="ARBA00022729"/>
    </source>
</evidence>
<keyword evidence="1 2" id="KW-0732">Signal</keyword>
<dbReference type="Gene3D" id="3.40.190.10">
    <property type="entry name" value="Periplasmic binding protein-like II"/>
    <property type="match status" value="2"/>
</dbReference>
<keyword evidence="5" id="KW-1185">Reference proteome</keyword>
<comment type="caution">
    <text evidence="4">The sequence shown here is derived from an EMBL/GenBank/DDBJ whole genome shotgun (WGS) entry which is preliminary data.</text>
</comment>
<reference evidence="4 5" key="1">
    <citation type="submission" date="2020-08" db="EMBL/GenBank/DDBJ databases">
        <title>Genomic Encyclopedia of Type Strains, Phase IV (KMG-IV): sequencing the most valuable type-strain genomes for metagenomic binning, comparative biology and taxonomic classification.</title>
        <authorList>
            <person name="Goeker M."/>
        </authorList>
    </citation>
    <scope>NUCLEOTIDE SEQUENCE [LARGE SCALE GENOMIC DNA]</scope>
    <source>
        <strain evidence="4 5">DSM 26944</strain>
    </source>
</reference>
<gene>
    <name evidence="4" type="ORF">FHS76_004519</name>
</gene>
<organism evidence="4 5">
    <name type="scientific">Brucella daejeonensis</name>
    <dbReference type="NCBI Taxonomy" id="659015"/>
    <lineage>
        <taxon>Bacteria</taxon>
        <taxon>Pseudomonadati</taxon>
        <taxon>Pseudomonadota</taxon>
        <taxon>Alphaproteobacteria</taxon>
        <taxon>Hyphomicrobiales</taxon>
        <taxon>Brucellaceae</taxon>
        <taxon>Brucella/Ochrobactrum group</taxon>
        <taxon>Brucella</taxon>
    </lineage>
</organism>
<dbReference type="Proteomes" id="UP000555546">
    <property type="component" value="Unassembled WGS sequence"/>
</dbReference>
<dbReference type="InterPro" id="IPR001638">
    <property type="entry name" value="Solute-binding_3/MltF_N"/>
</dbReference>
<dbReference type="AlphaFoldDB" id="A0A7W9EQ98"/>
<feature type="chain" id="PRO_5031047806" evidence="2">
    <location>
        <begin position="24"/>
        <end position="260"/>
    </location>
</feature>
<evidence type="ECO:0000313" key="5">
    <source>
        <dbReference type="Proteomes" id="UP000555546"/>
    </source>
</evidence>
<accession>A0A7W9EQ98</accession>
<proteinExistence type="predicted"/>
<evidence type="ECO:0000313" key="4">
    <source>
        <dbReference type="EMBL" id="MBB5704596.1"/>
    </source>
</evidence>
<dbReference type="Pfam" id="PF00497">
    <property type="entry name" value="SBP_bac_3"/>
    <property type="match status" value="1"/>
</dbReference>
<feature type="signal peptide" evidence="2">
    <location>
        <begin position="1"/>
        <end position="23"/>
    </location>
</feature>
<sequence>MMIITRTTIAAALLCASTLVARAEQVRVGISAEPYPPFTSLDASGKWVGWEIEFIDAICSEAKLDCVVTPIAWDAIIPSLTSRKIDIIMSSMSITEKRLKTIDFSEKYYSDNGYAIAAAKGTGIEPTADGLSGKVLGVQVSTNGQAYASKHFSDVVSEIKTYQTLDEITQDLAAGRIDGALASRISLSSFLKSQQGQACCEIVGMVASDPEFDARGAGAGLRKGETALKQRIDGAIRAIRLNGKYNEITKRYFDFDIYGG</sequence>
<evidence type="ECO:0000259" key="3">
    <source>
        <dbReference type="SMART" id="SM00062"/>
    </source>
</evidence>
<protein>
    <submittedName>
        <fullName evidence="4">Polar amino acid transport system substrate-binding protein</fullName>
    </submittedName>
</protein>
<evidence type="ECO:0000256" key="2">
    <source>
        <dbReference type="SAM" id="SignalP"/>
    </source>
</evidence>
<dbReference type="RefSeq" id="WP_183658390.1">
    <property type="nucleotide sequence ID" value="NZ_JACIJG010000038.1"/>
</dbReference>
<dbReference type="PANTHER" id="PTHR35936:SF17">
    <property type="entry name" value="ARGININE-BINDING EXTRACELLULAR PROTEIN ARTP"/>
    <property type="match status" value="1"/>
</dbReference>
<name>A0A7W9EQ98_9HYPH</name>
<dbReference type="PANTHER" id="PTHR35936">
    <property type="entry name" value="MEMBRANE-BOUND LYTIC MUREIN TRANSGLYCOSYLASE F"/>
    <property type="match status" value="1"/>
</dbReference>
<dbReference type="SMART" id="SM00062">
    <property type="entry name" value="PBPb"/>
    <property type="match status" value="1"/>
</dbReference>